<gene>
    <name evidence="1" type="primary">Plch1</name>
    <name evidence="1" type="ORF">EYF80_029930</name>
</gene>
<evidence type="ECO:0000313" key="1">
    <source>
        <dbReference type="EMBL" id="TNN59881.1"/>
    </source>
</evidence>
<dbReference type="EMBL" id="SRLO01000346">
    <property type="protein sequence ID" value="TNN59881.1"/>
    <property type="molecule type" value="Genomic_DNA"/>
</dbReference>
<sequence length="148" mass="17325">MRKKLDSLLKESRIGDKEDTDSFSIRALLKATHQGLQKNLRQSSKGVLKKSQSRSFITTLKQKVRRKRCILFCLILFCEVCCVLQVSNDKCGLVGNKILHTSLPLIFRTDIYVNCNLTGWRRHTTVKWLFNFFCYEFPLNCFLNFPRD</sequence>
<accession>A0A4Z2H2S1</accession>
<name>A0A4Z2H2S1_9TELE</name>
<evidence type="ECO:0000313" key="2">
    <source>
        <dbReference type="Proteomes" id="UP000314294"/>
    </source>
</evidence>
<keyword evidence="2" id="KW-1185">Reference proteome</keyword>
<proteinExistence type="predicted"/>
<dbReference type="AlphaFoldDB" id="A0A4Z2H2S1"/>
<reference evidence="1 2" key="1">
    <citation type="submission" date="2019-03" db="EMBL/GenBank/DDBJ databases">
        <title>First draft genome of Liparis tanakae, snailfish: a comprehensive survey of snailfish specific genes.</title>
        <authorList>
            <person name="Kim W."/>
            <person name="Song I."/>
            <person name="Jeong J.-H."/>
            <person name="Kim D."/>
            <person name="Kim S."/>
            <person name="Ryu S."/>
            <person name="Song J.Y."/>
            <person name="Lee S.K."/>
        </authorList>
    </citation>
    <scope>NUCLEOTIDE SEQUENCE [LARGE SCALE GENOMIC DNA]</scope>
    <source>
        <tissue evidence="1">Muscle</tissue>
    </source>
</reference>
<protein>
    <submittedName>
        <fullName evidence="1">1-phosphatidylinositol 4,5-bisphosphate phosphodiesterase eta-1</fullName>
    </submittedName>
</protein>
<organism evidence="1 2">
    <name type="scientific">Liparis tanakae</name>
    <name type="common">Tanaka's snailfish</name>
    <dbReference type="NCBI Taxonomy" id="230148"/>
    <lineage>
        <taxon>Eukaryota</taxon>
        <taxon>Metazoa</taxon>
        <taxon>Chordata</taxon>
        <taxon>Craniata</taxon>
        <taxon>Vertebrata</taxon>
        <taxon>Euteleostomi</taxon>
        <taxon>Actinopterygii</taxon>
        <taxon>Neopterygii</taxon>
        <taxon>Teleostei</taxon>
        <taxon>Neoteleostei</taxon>
        <taxon>Acanthomorphata</taxon>
        <taxon>Eupercaria</taxon>
        <taxon>Perciformes</taxon>
        <taxon>Cottioidei</taxon>
        <taxon>Cottales</taxon>
        <taxon>Liparidae</taxon>
        <taxon>Liparis</taxon>
    </lineage>
</organism>
<dbReference type="Proteomes" id="UP000314294">
    <property type="component" value="Unassembled WGS sequence"/>
</dbReference>
<comment type="caution">
    <text evidence="1">The sequence shown here is derived from an EMBL/GenBank/DDBJ whole genome shotgun (WGS) entry which is preliminary data.</text>
</comment>
<dbReference type="OrthoDB" id="10449340at2759"/>